<organism evidence="2">
    <name type="scientific">Arundo donax</name>
    <name type="common">Giant reed</name>
    <name type="synonym">Donax arundinaceus</name>
    <dbReference type="NCBI Taxonomy" id="35708"/>
    <lineage>
        <taxon>Eukaryota</taxon>
        <taxon>Viridiplantae</taxon>
        <taxon>Streptophyta</taxon>
        <taxon>Embryophyta</taxon>
        <taxon>Tracheophyta</taxon>
        <taxon>Spermatophyta</taxon>
        <taxon>Magnoliopsida</taxon>
        <taxon>Liliopsida</taxon>
        <taxon>Poales</taxon>
        <taxon>Poaceae</taxon>
        <taxon>PACMAD clade</taxon>
        <taxon>Arundinoideae</taxon>
        <taxon>Arundineae</taxon>
        <taxon>Arundo</taxon>
    </lineage>
</organism>
<dbReference type="EMBL" id="GBRH01275691">
    <property type="protein sequence ID" value="JAD22204.1"/>
    <property type="molecule type" value="Transcribed_RNA"/>
</dbReference>
<dbReference type="AlphaFoldDB" id="A0A0A8Y8U1"/>
<accession>A0A0A8Y8U1</accession>
<keyword evidence="1" id="KW-0812">Transmembrane</keyword>
<proteinExistence type="predicted"/>
<sequence>MIHKKTFVFITIIMLPYSFAMGPVFLMQNLGVLLDV</sequence>
<evidence type="ECO:0000256" key="1">
    <source>
        <dbReference type="SAM" id="Phobius"/>
    </source>
</evidence>
<reference evidence="2" key="2">
    <citation type="journal article" date="2015" name="Data Brief">
        <title>Shoot transcriptome of the giant reed, Arundo donax.</title>
        <authorList>
            <person name="Barrero R.A."/>
            <person name="Guerrero F.D."/>
            <person name="Moolhuijzen P."/>
            <person name="Goolsby J.A."/>
            <person name="Tidwell J."/>
            <person name="Bellgard S.E."/>
            <person name="Bellgard M.I."/>
        </authorList>
    </citation>
    <scope>NUCLEOTIDE SEQUENCE</scope>
    <source>
        <tissue evidence="2">Shoot tissue taken approximately 20 cm above the soil surface</tissue>
    </source>
</reference>
<name>A0A0A8Y8U1_ARUDO</name>
<protein>
    <submittedName>
        <fullName evidence="2">Uncharacterized protein</fullName>
    </submittedName>
</protein>
<keyword evidence="1" id="KW-0472">Membrane</keyword>
<keyword evidence="1" id="KW-1133">Transmembrane helix</keyword>
<feature type="transmembrane region" description="Helical" evidence="1">
    <location>
        <begin position="7"/>
        <end position="26"/>
    </location>
</feature>
<evidence type="ECO:0000313" key="2">
    <source>
        <dbReference type="EMBL" id="JAD22204.1"/>
    </source>
</evidence>
<reference evidence="2" key="1">
    <citation type="submission" date="2014-09" db="EMBL/GenBank/DDBJ databases">
        <authorList>
            <person name="Magalhaes I.L.F."/>
            <person name="Oliveira U."/>
            <person name="Santos F.R."/>
            <person name="Vidigal T.H.D.A."/>
            <person name="Brescovit A.D."/>
            <person name="Santos A.J."/>
        </authorList>
    </citation>
    <scope>NUCLEOTIDE SEQUENCE</scope>
    <source>
        <tissue evidence="2">Shoot tissue taken approximately 20 cm above the soil surface</tissue>
    </source>
</reference>